<accession>A0ABQ2F116</accession>
<keyword evidence="3" id="KW-1185">Reference proteome</keyword>
<dbReference type="InterPro" id="IPR009100">
    <property type="entry name" value="AcylCoA_DH/oxidase_NM_dom_sf"/>
</dbReference>
<gene>
    <name evidence="2" type="ORF">GCM10011583_73230</name>
</gene>
<name>A0ABQ2F116_9ACTN</name>
<evidence type="ECO:0000313" key="2">
    <source>
        <dbReference type="EMBL" id="GGK30749.1"/>
    </source>
</evidence>
<dbReference type="SUPFAM" id="SSF56645">
    <property type="entry name" value="Acyl-CoA dehydrogenase NM domain-like"/>
    <property type="match status" value="1"/>
</dbReference>
<protein>
    <recommendedName>
        <fullName evidence="4">PRC-barrel domain-containing protein</fullName>
    </recommendedName>
</protein>
<organism evidence="2 3">
    <name type="scientific">Streptomyces camponoticapitis</name>
    <dbReference type="NCBI Taxonomy" id="1616125"/>
    <lineage>
        <taxon>Bacteria</taxon>
        <taxon>Bacillati</taxon>
        <taxon>Actinomycetota</taxon>
        <taxon>Actinomycetes</taxon>
        <taxon>Kitasatosporales</taxon>
        <taxon>Streptomycetaceae</taxon>
        <taxon>Streptomyces</taxon>
    </lineage>
</organism>
<feature type="compositionally biased region" description="Basic and acidic residues" evidence="1">
    <location>
        <begin position="93"/>
        <end position="112"/>
    </location>
</feature>
<sequence>MAVNGRRPYNSGAPYGTWVAVGVLLKDERGEVIDQALVLIPAADLTVVDTWHTAGMRGTASYTLVGHDVFVPEHRVLSVPAAEIKTARPHIYRAADEDKSPPTPLERREHRSPPRRPGPRRRTGRPRKDPGRCERPRQPDGLTARWL</sequence>
<dbReference type="InterPro" id="IPR046373">
    <property type="entry name" value="Acyl-CoA_Oxase/DH_mid-dom_sf"/>
</dbReference>
<dbReference type="Gene3D" id="2.40.110.10">
    <property type="entry name" value="Butyryl-CoA Dehydrogenase, subunit A, domain 2"/>
    <property type="match status" value="1"/>
</dbReference>
<evidence type="ECO:0000313" key="3">
    <source>
        <dbReference type="Proteomes" id="UP000660265"/>
    </source>
</evidence>
<feature type="region of interest" description="Disordered" evidence="1">
    <location>
        <begin position="87"/>
        <end position="147"/>
    </location>
</feature>
<dbReference type="Proteomes" id="UP000660265">
    <property type="component" value="Unassembled WGS sequence"/>
</dbReference>
<proteinExistence type="predicted"/>
<comment type="caution">
    <text evidence="2">The sequence shown here is derived from an EMBL/GenBank/DDBJ whole genome shotgun (WGS) entry which is preliminary data.</text>
</comment>
<evidence type="ECO:0000256" key="1">
    <source>
        <dbReference type="SAM" id="MobiDB-lite"/>
    </source>
</evidence>
<dbReference type="EMBL" id="BMMV01000042">
    <property type="protein sequence ID" value="GGK30749.1"/>
    <property type="molecule type" value="Genomic_DNA"/>
</dbReference>
<reference evidence="3" key="1">
    <citation type="journal article" date="2019" name="Int. J. Syst. Evol. Microbiol.">
        <title>The Global Catalogue of Microorganisms (GCM) 10K type strain sequencing project: providing services to taxonomists for standard genome sequencing and annotation.</title>
        <authorList>
            <consortium name="The Broad Institute Genomics Platform"/>
            <consortium name="The Broad Institute Genome Sequencing Center for Infectious Disease"/>
            <person name="Wu L."/>
            <person name="Ma J."/>
        </authorList>
    </citation>
    <scope>NUCLEOTIDE SEQUENCE [LARGE SCALE GENOMIC DNA]</scope>
    <source>
        <strain evidence="3">CGMCC 4.7275</strain>
    </source>
</reference>
<evidence type="ECO:0008006" key="4">
    <source>
        <dbReference type="Google" id="ProtNLM"/>
    </source>
</evidence>
<feature type="compositionally biased region" description="Basic residues" evidence="1">
    <location>
        <begin position="113"/>
        <end position="125"/>
    </location>
</feature>
<feature type="compositionally biased region" description="Basic and acidic residues" evidence="1">
    <location>
        <begin position="126"/>
        <end position="138"/>
    </location>
</feature>